<sequence>MIVVLLLVIVITVFIFGLFKRRIRYITLEEVIPAGEVISKEEGIVEYKGVQYILGTNDLDTKMHLLNKLGLLGIEDTLVVDLSYHGQIIIRDRTAHDALRRK</sequence>
<gene>
    <name evidence="1" type="ORF">AMJ74_03215</name>
</gene>
<dbReference type="Proteomes" id="UP000050975">
    <property type="component" value="Unassembled WGS sequence"/>
</dbReference>
<accession>A0A0S8K0T8</accession>
<name>A0A0S8K0T8_UNCW3</name>
<comment type="caution">
    <text evidence="1">The sequence shown here is derived from an EMBL/GenBank/DDBJ whole genome shotgun (WGS) entry which is preliminary data.</text>
</comment>
<proteinExistence type="predicted"/>
<dbReference type="AlphaFoldDB" id="A0A0S8K0T8"/>
<evidence type="ECO:0000313" key="2">
    <source>
        <dbReference type="Proteomes" id="UP000050975"/>
    </source>
</evidence>
<reference evidence="1 2" key="1">
    <citation type="journal article" date="2015" name="Microbiome">
        <title>Genomic resolution of linkages in carbon, nitrogen, and sulfur cycling among widespread estuary sediment bacteria.</title>
        <authorList>
            <person name="Baker B.J."/>
            <person name="Lazar C.S."/>
            <person name="Teske A.P."/>
            <person name="Dick G.J."/>
        </authorList>
    </citation>
    <scope>NUCLEOTIDE SEQUENCE [LARGE SCALE GENOMIC DNA]</scope>
    <source>
        <strain evidence="1">SM1_77</strain>
    </source>
</reference>
<evidence type="ECO:0000313" key="1">
    <source>
        <dbReference type="EMBL" id="KPL14533.1"/>
    </source>
</evidence>
<dbReference type="EMBL" id="LJVE01000046">
    <property type="protein sequence ID" value="KPL14533.1"/>
    <property type="molecule type" value="Genomic_DNA"/>
</dbReference>
<protein>
    <submittedName>
        <fullName evidence="1">Uncharacterized protein</fullName>
    </submittedName>
</protein>
<organism evidence="1 2">
    <name type="scientific">candidate division WOR_3 bacterium SM1_77</name>
    <dbReference type="NCBI Taxonomy" id="1703778"/>
    <lineage>
        <taxon>Bacteria</taxon>
        <taxon>Bacteria division WOR-3</taxon>
    </lineage>
</organism>